<dbReference type="GO" id="GO:0052927">
    <property type="term" value="F:CC tRNA cytidylyltransferase activity"/>
    <property type="evidence" value="ECO:0007669"/>
    <property type="project" value="TreeGrafter"/>
</dbReference>
<dbReference type="EMBL" id="GL883149">
    <property type="protein sequence ID" value="EGG00242.1"/>
    <property type="molecule type" value="Genomic_DNA"/>
</dbReference>
<organism evidence="7">
    <name type="scientific">Melampsora larici-populina (strain 98AG31 / pathotype 3-4-7)</name>
    <name type="common">Poplar leaf rust fungus</name>
    <dbReference type="NCBI Taxonomy" id="747676"/>
    <lineage>
        <taxon>Eukaryota</taxon>
        <taxon>Fungi</taxon>
        <taxon>Dikarya</taxon>
        <taxon>Basidiomycota</taxon>
        <taxon>Pucciniomycotina</taxon>
        <taxon>Pucciniomycetes</taxon>
        <taxon>Pucciniales</taxon>
        <taxon>Melampsoraceae</taxon>
        <taxon>Melampsora</taxon>
    </lineage>
</organism>
<dbReference type="RefSeq" id="XP_007416441.1">
    <property type="nucleotide sequence ID" value="XM_007416379.1"/>
</dbReference>
<evidence type="ECO:0000259" key="5">
    <source>
        <dbReference type="Pfam" id="PF01743"/>
    </source>
</evidence>
<feature type="domain" description="Poly A polymerase head" evidence="5">
    <location>
        <begin position="1"/>
        <end position="35"/>
    </location>
</feature>
<dbReference type="STRING" id="747676.F4S522"/>
<evidence type="ECO:0000313" key="7">
    <source>
        <dbReference type="Proteomes" id="UP000001072"/>
    </source>
</evidence>
<evidence type="ECO:0000313" key="6">
    <source>
        <dbReference type="EMBL" id="EGG00242.1"/>
    </source>
</evidence>
<keyword evidence="2 4" id="KW-0808">Transferase</keyword>
<evidence type="ECO:0000256" key="4">
    <source>
        <dbReference type="RuleBase" id="RU003953"/>
    </source>
</evidence>
<evidence type="ECO:0000256" key="3">
    <source>
        <dbReference type="ARBA" id="ARBA00022884"/>
    </source>
</evidence>
<dbReference type="InterPro" id="IPR002646">
    <property type="entry name" value="PolA_pol_head_dom"/>
</dbReference>
<dbReference type="Gene3D" id="1.10.3090.10">
    <property type="entry name" value="cca-adding enzyme, domain 2"/>
    <property type="match status" value="1"/>
</dbReference>
<protein>
    <recommendedName>
        <fullName evidence="5">Poly A polymerase head domain-containing protein</fullName>
    </recommendedName>
</protein>
<keyword evidence="3 4" id="KW-0694">RNA-binding</keyword>
<dbReference type="eggNOG" id="KOG2159">
    <property type="taxonomic scope" value="Eukaryota"/>
</dbReference>
<dbReference type="HOGENOM" id="CLU_2942260_0_0_1"/>
<dbReference type="OrthoDB" id="445712at2759"/>
<comment type="similarity">
    <text evidence="1 4">Belongs to the tRNA nucleotidyltransferase/poly(A) polymerase family.</text>
</comment>
<dbReference type="GO" id="GO:0052929">
    <property type="term" value="F:ATP:3'-cytidine-cytidine-tRNA adenylyltransferase activity"/>
    <property type="evidence" value="ECO:0007669"/>
    <property type="project" value="TreeGrafter"/>
</dbReference>
<dbReference type="AlphaFoldDB" id="F4S522"/>
<dbReference type="InterPro" id="IPR043519">
    <property type="entry name" value="NT_sf"/>
</dbReference>
<dbReference type="Gene3D" id="3.30.460.10">
    <property type="entry name" value="Beta Polymerase, domain 2"/>
    <property type="match status" value="1"/>
</dbReference>
<name>F4S522_MELLP</name>
<dbReference type="VEuPathDB" id="FungiDB:MELLADRAFT_93729"/>
<dbReference type="KEGG" id="mlr:MELLADRAFT_93729"/>
<accession>F4S522</accession>
<gene>
    <name evidence="6" type="ORF">MELLADRAFT_93729</name>
</gene>
<dbReference type="GeneID" id="18936675"/>
<dbReference type="SUPFAM" id="SSF81301">
    <property type="entry name" value="Nucleotidyltransferase"/>
    <property type="match status" value="1"/>
</dbReference>
<sequence>MRRDITINALSHDIHNDQIEDQTELGLQDLKNGLIKTPLPALETFKHDPLRVLRCMRFSS</sequence>
<evidence type="ECO:0000256" key="2">
    <source>
        <dbReference type="ARBA" id="ARBA00022679"/>
    </source>
</evidence>
<dbReference type="GO" id="GO:0003723">
    <property type="term" value="F:RNA binding"/>
    <property type="evidence" value="ECO:0007669"/>
    <property type="project" value="UniProtKB-KW"/>
</dbReference>
<dbReference type="PANTHER" id="PTHR13734">
    <property type="entry name" value="TRNA-NUCLEOTIDYLTRANSFERASE"/>
    <property type="match status" value="1"/>
</dbReference>
<dbReference type="Pfam" id="PF01743">
    <property type="entry name" value="PolyA_pol"/>
    <property type="match status" value="1"/>
</dbReference>
<evidence type="ECO:0000256" key="1">
    <source>
        <dbReference type="ARBA" id="ARBA00007265"/>
    </source>
</evidence>
<proteinExistence type="inferred from homology"/>
<dbReference type="PANTHER" id="PTHR13734:SF5">
    <property type="entry name" value="CCA TRNA NUCLEOTIDYLTRANSFERASE, MITOCHONDRIAL"/>
    <property type="match status" value="1"/>
</dbReference>
<reference evidence="7" key="1">
    <citation type="journal article" date="2011" name="Proc. Natl. Acad. Sci. U.S.A.">
        <title>Obligate biotrophy features unraveled by the genomic analysis of rust fungi.</title>
        <authorList>
            <person name="Duplessis S."/>
            <person name="Cuomo C.A."/>
            <person name="Lin Y.-C."/>
            <person name="Aerts A."/>
            <person name="Tisserant E."/>
            <person name="Veneault-Fourrey C."/>
            <person name="Joly D.L."/>
            <person name="Hacquard S."/>
            <person name="Amselem J."/>
            <person name="Cantarel B.L."/>
            <person name="Chiu R."/>
            <person name="Coutinho P.M."/>
            <person name="Feau N."/>
            <person name="Field M."/>
            <person name="Frey P."/>
            <person name="Gelhaye E."/>
            <person name="Goldberg J."/>
            <person name="Grabherr M.G."/>
            <person name="Kodira C.D."/>
            <person name="Kohler A."/>
            <person name="Kuees U."/>
            <person name="Lindquist E.A."/>
            <person name="Lucas S.M."/>
            <person name="Mago R."/>
            <person name="Mauceli E."/>
            <person name="Morin E."/>
            <person name="Murat C."/>
            <person name="Pangilinan J.L."/>
            <person name="Park R."/>
            <person name="Pearson M."/>
            <person name="Quesneville H."/>
            <person name="Rouhier N."/>
            <person name="Sakthikumar S."/>
            <person name="Salamov A.A."/>
            <person name="Schmutz J."/>
            <person name="Selles B."/>
            <person name="Shapiro H."/>
            <person name="Tanguay P."/>
            <person name="Tuskan G.A."/>
            <person name="Henrissat B."/>
            <person name="Van de Peer Y."/>
            <person name="Rouze P."/>
            <person name="Ellis J.G."/>
            <person name="Dodds P.N."/>
            <person name="Schein J.E."/>
            <person name="Zhong S."/>
            <person name="Hamelin R.C."/>
            <person name="Grigoriev I.V."/>
            <person name="Szabo L.J."/>
            <person name="Martin F."/>
        </authorList>
    </citation>
    <scope>NUCLEOTIDE SEQUENCE [LARGE SCALE GENOMIC DNA]</scope>
    <source>
        <strain evidence="7">98AG31 / pathotype 3-4-7</strain>
    </source>
</reference>
<dbReference type="SUPFAM" id="SSF81891">
    <property type="entry name" value="Poly A polymerase C-terminal region-like"/>
    <property type="match status" value="1"/>
</dbReference>
<keyword evidence="7" id="KW-1185">Reference proteome</keyword>
<dbReference type="GO" id="GO:0001680">
    <property type="term" value="P:tRNA 3'-terminal CCA addition"/>
    <property type="evidence" value="ECO:0007669"/>
    <property type="project" value="UniProtKB-ARBA"/>
</dbReference>
<dbReference type="InParanoid" id="F4S522"/>
<dbReference type="Proteomes" id="UP000001072">
    <property type="component" value="Unassembled WGS sequence"/>
</dbReference>